<dbReference type="Proteomes" id="UP000319722">
    <property type="component" value="Unassembled WGS sequence"/>
</dbReference>
<protein>
    <submittedName>
        <fullName evidence="1">Uncharacterized protein</fullName>
    </submittedName>
</protein>
<organism evidence="1 2">
    <name type="scientific">Variovorax beijingensis</name>
    <dbReference type="NCBI Taxonomy" id="2496117"/>
    <lineage>
        <taxon>Bacteria</taxon>
        <taxon>Pseudomonadati</taxon>
        <taxon>Pseudomonadota</taxon>
        <taxon>Betaproteobacteria</taxon>
        <taxon>Burkholderiales</taxon>
        <taxon>Comamonadaceae</taxon>
        <taxon>Variovorax</taxon>
    </lineage>
</organism>
<reference evidence="1 2" key="1">
    <citation type="submission" date="2019-06" db="EMBL/GenBank/DDBJ databases">
        <title>Sorghum-associated microbial communities from plants grown in Nebraska, USA.</title>
        <authorList>
            <person name="Schachtman D."/>
        </authorList>
    </citation>
    <scope>NUCLEOTIDE SEQUENCE [LARGE SCALE GENOMIC DNA]</scope>
    <source>
        <strain evidence="1 2">T529</strain>
    </source>
</reference>
<proteinExistence type="predicted"/>
<dbReference type="AlphaFoldDB" id="A0A561BD90"/>
<comment type="caution">
    <text evidence="1">The sequence shown here is derived from an EMBL/GenBank/DDBJ whole genome shotgun (WGS) entry which is preliminary data.</text>
</comment>
<sequence>MPGKPHKTSFPEETFTVKDRFGLNSKREGLNPTSGSYRPFYRQPVLLAGDSHR</sequence>
<name>A0A561BD90_9BURK</name>
<evidence type="ECO:0000313" key="1">
    <source>
        <dbReference type="EMBL" id="TWD76873.1"/>
    </source>
</evidence>
<gene>
    <name evidence="1" type="ORF">FB547_111225</name>
</gene>
<evidence type="ECO:0000313" key="2">
    <source>
        <dbReference type="Proteomes" id="UP000319722"/>
    </source>
</evidence>
<dbReference type="EMBL" id="VIVL01000011">
    <property type="protein sequence ID" value="TWD76873.1"/>
    <property type="molecule type" value="Genomic_DNA"/>
</dbReference>
<accession>A0A561BD90</accession>